<proteinExistence type="predicted"/>
<keyword evidence="2" id="KW-0540">Nuclease</keyword>
<dbReference type="InterPro" id="IPR044925">
    <property type="entry name" value="His-Me_finger_sf"/>
</dbReference>
<evidence type="ECO:0000259" key="1">
    <source>
        <dbReference type="Pfam" id="PF13392"/>
    </source>
</evidence>
<protein>
    <submittedName>
        <fullName evidence="2">HNH homing endonuclease</fullName>
    </submittedName>
</protein>
<gene>
    <name evidence="2" type="ORF">Sf12_gp13</name>
</gene>
<name>A0A291AXP3_9CAUD</name>
<dbReference type="Gene3D" id="3.90.75.20">
    <property type="match status" value="1"/>
</dbReference>
<accession>A0A291AXP3</accession>
<organism evidence="2 3">
    <name type="scientific">Shigella phage Sf12</name>
    <dbReference type="NCBI Taxonomy" id="2024315"/>
    <lineage>
        <taxon>Viruses</taxon>
        <taxon>Duplodnaviria</taxon>
        <taxon>Heunggongvirae</taxon>
        <taxon>Uroviricota</taxon>
        <taxon>Caudoviricetes</taxon>
        <taxon>Drexlerviridae</taxon>
        <taxon>Rogunavirinae</taxon>
        <taxon>Eastlansingvirus</taxon>
        <taxon>Eastlansingvirus Sf12</taxon>
    </lineage>
</organism>
<dbReference type="Proteomes" id="UP000222681">
    <property type="component" value="Segment"/>
</dbReference>
<dbReference type="Pfam" id="PF13392">
    <property type="entry name" value="HNH_3"/>
    <property type="match status" value="1"/>
</dbReference>
<dbReference type="SUPFAM" id="SSF54060">
    <property type="entry name" value="His-Me finger endonucleases"/>
    <property type="match status" value="1"/>
</dbReference>
<evidence type="ECO:0000313" key="2">
    <source>
        <dbReference type="EMBL" id="ATE85740.1"/>
    </source>
</evidence>
<dbReference type="InterPro" id="IPR003615">
    <property type="entry name" value="HNH_nuc"/>
</dbReference>
<feature type="domain" description="HNH nuclease" evidence="1">
    <location>
        <begin position="43"/>
        <end position="83"/>
    </location>
</feature>
<keyword evidence="2" id="KW-0378">Hydrolase</keyword>
<reference evidence="2 3" key="1">
    <citation type="submission" date="2017-05" db="EMBL/GenBank/DDBJ databases">
        <title>The isolation and characterization of 16 novel Shigella-infecting phages from the environment.</title>
        <authorList>
            <person name="Doore S.M."/>
            <person name="Schrad J.R."/>
            <person name="Dover J.A."/>
            <person name="Parent K.N."/>
        </authorList>
    </citation>
    <scope>NUCLEOTIDE SEQUENCE [LARGE SCALE GENOMIC DNA]</scope>
</reference>
<keyword evidence="2" id="KW-0255">Endonuclease</keyword>
<dbReference type="EMBL" id="MF158039">
    <property type="protein sequence ID" value="ATE85740.1"/>
    <property type="molecule type" value="Genomic_DNA"/>
</dbReference>
<dbReference type="GO" id="GO:0004519">
    <property type="term" value="F:endonuclease activity"/>
    <property type="evidence" value="ECO:0007669"/>
    <property type="project" value="UniProtKB-KW"/>
</dbReference>
<evidence type="ECO:0000313" key="3">
    <source>
        <dbReference type="Proteomes" id="UP000222681"/>
    </source>
</evidence>
<keyword evidence="3" id="KW-1185">Reference proteome</keyword>
<sequence length="152" mass="17814">MEDWNKHYIYDKGNLIRKTTNSVAGYIDRRGYVRTKVGHKMTFAHRVIWEMHNGEITKGMEIDHLNGIKHDNRIENLRCVDRLVNCKNAAMRKDNKTGQTGVSYNKAKGKYTVQLQKDNHRIHRTFDSFDEAKALAVSFYESNHCFTERHGK</sequence>